<dbReference type="PROSITE" id="PS50238">
    <property type="entry name" value="RHOGAP"/>
    <property type="match status" value="1"/>
</dbReference>
<dbReference type="Proteomes" id="UP000886998">
    <property type="component" value="Unassembled WGS sequence"/>
</dbReference>
<dbReference type="SUPFAM" id="SSF48350">
    <property type="entry name" value="GTPase activation domain, GAP"/>
    <property type="match status" value="1"/>
</dbReference>
<accession>A0A8X6YF35</accession>
<evidence type="ECO:0000313" key="4">
    <source>
        <dbReference type="EMBL" id="GFY69856.1"/>
    </source>
</evidence>
<name>A0A8X6YF35_9ARAC</name>
<proteinExistence type="predicted"/>
<gene>
    <name evidence="4" type="primary">Arhgap18</name>
    <name evidence="4" type="ORF">TNIN_225161</name>
</gene>
<organism evidence="4 5">
    <name type="scientific">Trichonephila inaurata madagascariensis</name>
    <dbReference type="NCBI Taxonomy" id="2747483"/>
    <lineage>
        <taxon>Eukaryota</taxon>
        <taxon>Metazoa</taxon>
        <taxon>Ecdysozoa</taxon>
        <taxon>Arthropoda</taxon>
        <taxon>Chelicerata</taxon>
        <taxon>Arachnida</taxon>
        <taxon>Araneae</taxon>
        <taxon>Araneomorphae</taxon>
        <taxon>Entelegynae</taxon>
        <taxon>Araneoidea</taxon>
        <taxon>Nephilidae</taxon>
        <taxon>Trichonephila</taxon>
        <taxon>Trichonephila inaurata</taxon>
    </lineage>
</organism>
<evidence type="ECO:0000256" key="1">
    <source>
        <dbReference type="ARBA" id="ARBA00022468"/>
    </source>
</evidence>
<feature type="compositionally biased region" description="Basic residues" evidence="2">
    <location>
        <begin position="318"/>
        <end position="332"/>
    </location>
</feature>
<dbReference type="InterPro" id="IPR000198">
    <property type="entry name" value="RhoGAP_dom"/>
</dbReference>
<dbReference type="GO" id="GO:0005737">
    <property type="term" value="C:cytoplasm"/>
    <property type="evidence" value="ECO:0007669"/>
    <property type="project" value="TreeGrafter"/>
</dbReference>
<dbReference type="Gene3D" id="1.10.555.10">
    <property type="entry name" value="Rho GTPase activation protein"/>
    <property type="match status" value="1"/>
</dbReference>
<keyword evidence="5" id="KW-1185">Reference proteome</keyword>
<dbReference type="PANTHER" id="PTHR14963">
    <property type="entry name" value="RHO GTPASE ACTIVATING PROTEIN 18,19-RELATED"/>
    <property type="match status" value="1"/>
</dbReference>
<feature type="region of interest" description="Disordered" evidence="2">
    <location>
        <begin position="318"/>
        <end position="345"/>
    </location>
</feature>
<dbReference type="AlphaFoldDB" id="A0A8X6YF35"/>
<protein>
    <submittedName>
        <fullName evidence="4">Rho GTPase-activating protein 18</fullName>
    </submittedName>
</protein>
<dbReference type="Pfam" id="PF00620">
    <property type="entry name" value="RhoGAP"/>
    <property type="match status" value="1"/>
</dbReference>
<dbReference type="GO" id="GO:0030833">
    <property type="term" value="P:regulation of actin filament polymerization"/>
    <property type="evidence" value="ECO:0007669"/>
    <property type="project" value="TreeGrafter"/>
</dbReference>
<evidence type="ECO:0000313" key="5">
    <source>
        <dbReference type="Proteomes" id="UP000886998"/>
    </source>
</evidence>
<comment type="caution">
    <text evidence="4">The sequence shown here is derived from an EMBL/GenBank/DDBJ whole genome shotgun (WGS) entry which is preliminary data.</text>
</comment>
<dbReference type="GO" id="GO:0005096">
    <property type="term" value="F:GTPase activator activity"/>
    <property type="evidence" value="ECO:0007669"/>
    <property type="project" value="UniProtKB-KW"/>
</dbReference>
<evidence type="ECO:0000256" key="2">
    <source>
        <dbReference type="SAM" id="MobiDB-lite"/>
    </source>
</evidence>
<dbReference type="EMBL" id="BMAV01017849">
    <property type="protein sequence ID" value="GFY69856.1"/>
    <property type="molecule type" value="Genomic_DNA"/>
</dbReference>
<dbReference type="SMART" id="SM00324">
    <property type="entry name" value="RhoGAP"/>
    <property type="match status" value="1"/>
</dbReference>
<keyword evidence="1" id="KW-0343">GTPase activation</keyword>
<dbReference type="GO" id="GO:0051056">
    <property type="term" value="P:regulation of small GTPase mediated signal transduction"/>
    <property type="evidence" value="ECO:0007669"/>
    <property type="project" value="TreeGrafter"/>
</dbReference>
<evidence type="ECO:0000259" key="3">
    <source>
        <dbReference type="PROSITE" id="PS50238"/>
    </source>
</evidence>
<dbReference type="InterPro" id="IPR008936">
    <property type="entry name" value="Rho_GTPase_activation_prot"/>
</dbReference>
<feature type="domain" description="Rho-GAP" evidence="3">
    <location>
        <begin position="100"/>
        <end position="304"/>
    </location>
</feature>
<reference evidence="4" key="1">
    <citation type="submission" date="2020-08" db="EMBL/GenBank/DDBJ databases">
        <title>Multicomponent nature underlies the extraordinary mechanical properties of spider dragline silk.</title>
        <authorList>
            <person name="Kono N."/>
            <person name="Nakamura H."/>
            <person name="Mori M."/>
            <person name="Yoshida Y."/>
            <person name="Ohtoshi R."/>
            <person name="Malay A.D."/>
            <person name="Moran D.A.P."/>
            <person name="Tomita M."/>
            <person name="Numata K."/>
            <person name="Arakawa K."/>
        </authorList>
    </citation>
    <scope>NUCLEOTIDE SEQUENCE</scope>
</reference>
<dbReference type="GO" id="GO:0007165">
    <property type="term" value="P:signal transduction"/>
    <property type="evidence" value="ECO:0007669"/>
    <property type="project" value="InterPro"/>
</dbReference>
<sequence>MLELPCESLCLVTSLTNSLCFGELTDSNKERDIEKDLASLQRNSNVQIGDLGENDRNLVRSLAIIEVAALLDLYGLVPTRRRKPNRKKGKDNVVFGAPLCTLLELDRRRCPGLKVPLIFQWILHHLHSNGLREEGLMRLAGSVQKVQILKAEVERSYTTSPTLVENLIRQSSIHDVSVILKQLVRHLPEPLLTNSHMDSFLQVPNISNVQDQINTLNLLVLALPDSHRELLQELLYFLAKVVEEEDANRMSLGNVAMIIAPNLFPPPRLKKGNHKQNDIAAEVTVAAMSSKVTQLLIKYGNFLGAVPPELLAQARLQNRRSSNKHAKRMGRKQKGDKQKNLKDDFLSNGGSVIRVQMSSLRHPNSIAVPVTDKTTAGEVVEKVAEALDQLIDPRHHTFVSTDQQENRAFLQRPRTTSEPIVMRHRCLMGTKKITETLKDHYLYFIRENVGERRLDHNITIHNIIGSGSGRFASGTTWEIRCHH</sequence>
<dbReference type="OrthoDB" id="27680at2759"/>
<dbReference type="PANTHER" id="PTHR14963:SF1">
    <property type="entry name" value="RHO GTPASE-ACTIVATING PROTEIN CONUNDRUM"/>
    <property type="match status" value="1"/>
</dbReference>
<feature type="compositionally biased region" description="Basic and acidic residues" evidence="2">
    <location>
        <begin position="333"/>
        <end position="345"/>
    </location>
</feature>